<dbReference type="Proteomes" id="UP001438112">
    <property type="component" value="Unassembled WGS sequence"/>
</dbReference>
<organism evidence="1 2">
    <name type="scientific">Apilactobacillus apinorum</name>
    <dbReference type="NCBI Taxonomy" id="1218495"/>
    <lineage>
        <taxon>Bacteria</taxon>
        <taxon>Bacillati</taxon>
        <taxon>Bacillota</taxon>
        <taxon>Bacilli</taxon>
        <taxon>Lactobacillales</taxon>
        <taxon>Lactobacillaceae</taxon>
        <taxon>Apilactobacillus</taxon>
    </lineage>
</organism>
<protein>
    <submittedName>
        <fullName evidence="1">Uncharacterized protein</fullName>
    </submittedName>
</protein>
<accession>A0ABP9ZJB3</accession>
<name>A0ABP9ZJB3_9LACO</name>
<evidence type="ECO:0000313" key="2">
    <source>
        <dbReference type="Proteomes" id="UP001438112"/>
    </source>
</evidence>
<reference evidence="1 2" key="1">
    <citation type="submission" date="2024-03" db="EMBL/GenBank/DDBJ databases">
        <title>Inconsistent identification of Apilactobacillus kunkeei-related strains obtained by well-developed overall genome related indices.</title>
        <authorList>
            <person name="Maeno S."/>
            <person name="Endo A."/>
        </authorList>
    </citation>
    <scope>NUCLEOTIDE SEQUENCE [LARGE SCALE GENOMIC DNA]</scope>
    <source>
        <strain evidence="1 2">20H-10</strain>
    </source>
</reference>
<dbReference type="EMBL" id="BAABVV010000038">
    <property type="protein sequence ID" value="GAA6114854.1"/>
    <property type="molecule type" value="Genomic_DNA"/>
</dbReference>
<keyword evidence="2" id="KW-1185">Reference proteome</keyword>
<comment type="caution">
    <text evidence="1">The sequence shown here is derived from an EMBL/GenBank/DDBJ whole genome shotgun (WGS) entry which is preliminary data.</text>
</comment>
<dbReference type="RefSeq" id="WP_053950593.1">
    <property type="nucleotide sequence ID" value="NZ_BAABVV010000038.1"/>
</dbReference>
<evidence type="ECO:0000313" key="1">
    <source>
        <dbReference type="EMBL" id="GAA6114854.1"/>
    </source>
</evidence>
<gene>
    <name evidence="1" type="ORF">AP20H10_12170</name>
</gene>
<proteinExistence type="predicted"/>
<sequence length="81" mass="9572">MWNIIAILLVIFAIYQIVRNLLDGGIVRDVLNNRENVERIQQMIAENDDDNEVAEQIRDEFNIRRFYPATKILSSVKKMKH</sequence>